<comment type="caution">
    <text evidence="2">The sequence shown here is derived from an EMBL/GenBank/DDBJ whole genome shotgun (WGS) entry which is preliminary data.</text>
</comment>
<dbReference type="EMBL" id="JRLZ01000004">
    <property type="protein sequence ID" value="KGO96263.1"/>
    <property type="molecule type" value="Genomic_DNA"/>
</dbReference>
<reference evidence="3" key="1">
    <citation type="submission" date="2013-09" db="EMBL/GenBank/DDBJ databases">
        <authorList>
            <person name="Zeng Z."/>
            <person name="Chen C."/>
        </authorList>
    </citation>
    <scope>NUCLEOTIDE SEQUENCE [LARGE SCALE GENOMIC DNA]</scope>
    <source>
        <strain evidence="3">DK69</strain>
    </source>
</reference>
<keyword evidence="1" id="KW-0732">Signal</keyword>
<name>A0A0A2MXW2_9FLAO</name>
<dbReference type="PATRIC" id="fig|1107311.5.peg.2186"/>
<reference evidence="2 3" key="2">
    <citation type="journal article" date="2015" name="Stand. Genomic Sci.">
        <title>High quality draft genomic sequence of Flavobacterium enshiense DK69(T) and comparison among Flavobacterium genomes.</title>
        <authorList>
            <person name="Zeng Z."/>
            <person name="Chen C."/>
            <person name="Du H."/>
            <person name="Wang G."/>
            <person name="Li M."/>
        </authorList>
    </citation>
    <scope>NUCLEOTIDE SEQUENCE [LARGE SCALE GENOMIC DNA]</scope>
    <source>
        <strain evidence="2 3">DK69</strain>
    </source>
</reference>
<dbReference type="OrthoDB" id="9889559at2"/>
<dbReference type="RefSeq" id="WP_035629960.1">
    <property type="nucleotide sequence ID" value="NZ_AVCS01000009.1"/>
</dbReference>
<organism evidence="2 3">
    <name type="scientific">Flavobacterium enshiense DK69</name>
    <dbReference type="NCBI Taxonomy" id="1107311"/>
    <lineage>
        <taxon>Bacteria</taxon>
        <taxon>Pseudomonadati</taxon>
        <taxon>Bacteroidota</taxon>
        <taxon>Flavobacteriia</taxon>
        <taxon>Flavobacteriales</taxon>
        <taxon>Flavobacteriaceae</taxon>
        <taxon>Flavobacterium</taxon>
    </lineage>
</organism>
<gene>
    <name evidence="2" type="ORF">Q767_04910</name>
</gene>
<keyword evidence="3" id="KW-1185">Reference proteome</keyword>
<accession>A0A0A2MXW2</accession>
<feature type="signal peptide" evidence="1">
    <location>
        <begin position="1"/>
        <end position="23"/>
    </location>
</feature>
<feature type="chain" id="PRO_5001992859" evidence="1">
    <location>
        <begin position="24"/>
        <end position="153"/>
    </location>
</feature>
<dbReference type="AlphaFoldDB" id="A0A0A2MXW2"/>
<evidence type="ECO:0000256" key="1">
    <source>
        <dbReference type="SAM" id="SignalP"/>
    </source>
</evidence>
<dbReference type="Proteomes" id="UP000030149">
    <property type="component" value="Unassembled WGS sequence"/>
</dbReference>
<evidence type="ECO:0000313" key="3">
    <source>
        <dbReference type="Proteomes" id="UP000030149"/>
    </source>
</evidence>
<evidence type="ECO:0000313" key="2">
    <source>
        <dbReference type="EMBL" id="KGO96263.1"/>
    </source>
</evidence>
<dbReference type="eggNOG" id="ENOG5030Z11">
    <property type="taxonomic scope" value="Bacteria"/>
</dbReference>
<proteinExistence type="predicted"/>
<protein>
    <submittedName>
        <fullName evidence="2">Uncharacterized protein</fullName>
    </submittedName>
</protein>
<sequence>MKRLYFFCALFFLIVTKVCTLQAQEAKLVILKNGTPIKQNDMSVKMSDVITVQISNENPAVKYKISNLSLDIRTAKSEQIKNVQKSPRYQKKITLKNDKFEVSPKIKINIQKYANSDVTRFIVKLILVEEEKNGIKKSVDWITYGKEYEFWYK</sequence>